<evidence type="ECO:0000313" key="2">
    <source>
        <dbReference type="Proteomes" id="UP000036449"/>
    </source>
</evidence>
<dbReference type="Proteomes" id="UP000036449">
    <property type="component" value="Unassembled WGS sequence"/>
</dbReference>
<gene>
    <name evidence="1" type="ORF">VQ03_07420</name>
</gene>
<protein>
    <submittedName>
        <fullName evidence="1">Uncharacterized protein</fullName>
    </submittedName>
</protein>
<dbReference type="EMBL" id="LABZ01000041">
    <property type="protein sequence ID" value="KMO43635.1"/>
    <property type="molecule type" value="Genomic_DNA"/>
</dbReference>
<reference evidence="1 2" key="1">
    <citation type="submission" date="2015-03" db="EMBL/GenBank/DDBJ databases">
        <title>Genome sequencing of Methylobacterium tarhaniae DSM 25844.</title>
        <authorList>
            <person name="Chaudhry V."/>
            <person name="Patil P.B."/>
        </authorList>
    </citation>
    <scope>NUCLEOTIDE SEQUENCE [LARGE SCALE GENOMIC DNA]</scope>
    <source>
        <strain evidence="1 2">DSM 25844</strain>
    </source>
</reference>
<accession>A0A0J6T8B5</accession>
<name>A0A0J6T8B5_9HYPH</name>
<organism evidence="1 2">
    <name type="scientific">Methylobacterium tarhaniae</name>
    <dbReference type="NCBI Taxonomy" id="1187852"/>
    <lineage>
        <taxon>Bacteria</taxon>
        <taxon>Pseudomonadati</taxon>
        <taxon>Pseudomonadota</taxon>
        <taxon>Alphaproteobacteria</taxon>
        <taxon>Hyphomicrobiales</taxon>
        <taxon>Methylobacteriaceae</taxon>
        <taxon>Methylobacterium</taxon>
    </lineage>
</organism>
<evidence type="ECO:0000313" key="1">
    <source>
        <dbReference type="EMBL" id="KMO43635.1"/>
    </source>
</evidence>
<proteinExistence type="predicted"/>
<dbReference type="AlphaFoldDB" id="A0A0J6T8B5"/>
<sequence>MLMSIDGSSVNDVYMCGQDGAVYHWDGTRSQKVPVPTAVFLNDILVDDADTVWICGREGTLLRGNARQGFTLVPCEGRPDFNSVTRFRDKIYLSSYAGPRGVFVCDGRIRQLTTGPTAVFKDINTVDGVAEALWAFGLTSVARFDGTAWERIKLPKWSG</sequence>
<comment type="caution">
    <text evidence="1">The sequence shown here is derived from an EMBL/GenBank/DDBJ whole genome shotgun (WGS) entry which is preliminary data.</text>
</comment>
<dbReference type="SUPFAM" id="SSF63829">
    <property type="entry name" value="Calcium-dependent phosphotriesterase"/>
    <property type="match status" value="1"/>
</dbReference>
<keyword evidence="2" id="KW-1185">Reference proteome</keyword>
<dbReference type="PATRIC" id="fig|1187852.3.peg.4958"/>